<keyword evidence="3 6" id="KW-1133">Transmembrane helix</keyword>
<evidence type="ECO:0000313" key="9">
    <source>
        <dbReference type="Proteomes" id="UP000664991"/>
    </source>
</evidence>
<evidence type="ECO:0000256" key="5">
    <source>
        <dbReference type="ARBA" id="ARBA00023136"/>
    </source>
</evidence>
<dbReference type="Pfam" id="PF00001">
    <property type="entry name" value="7tm_1"/>
    <property type="match status" value="1"/>
</dbReference>
<evidence type="ECO:0000256" key="6">
    <source>
        <dbReference type="SAM" id="Phobius"/>
    </source>
</evidence>
<dbReference type="EMBL" id="JAEMGP010000014">
    <property type="protein sequence ID" value="KAG5200676.1"/>
    <property type="molecule type" value="Genomic_DNA"/>
</dbReference>
<proteinExistence type="predicted"/>
<keyword evidence="4" id="KW-0675">Receptor</keyword>
<dbReference type="GO" id="GO:0004930">
    <property type="term" value="F:G protein-coupled receptor activity"/>
    <property type="evidence" value="ECO:0007669"/>
    <property type="project" value="UniProtKB-KW"/>
</dbReference>
<reference evidence="8 9" key="1">
    <citation type="submission" date="2020-12" db="EMBL/GenBank/DDBJ databases">
        <title>De novo assembly of Tibetan sheep genome.</title>
        <authorList>
            <person name="Li X."/>
        </authorList>
    </citation>
    <scope>NUCLEOTIDE SEQUENCE [LARGE SCALE GENOMIC DNA]</scope>
    <source>
        <tissue evidence="8">Heart</tissue>
    </source>
</reference>
<evidence type="ECO:0000313" key="8">
    <source>
        <dbReference type="EMBL" id="KAG5200676.1"/>
    </source>
</evidence>
<dbReference type="AlphaFoldDB" id="A0A836A3K6"/>
<gene>
    <name evidence="8" type="ORF">JEQ12_005210</name>
</gene>
<dbReference type="PRINTS" id="PR00237">
    <property type="entry name" value="GPCRRHODOPSN"/>
</dbReference>
<dbReference type="InterPro" id="IPR000276">
    <property type="entry name" value="GPCR_Rhodpsn"/>
</dbReference>
<dbReference type="Gene3D" id="1.20.1070.10">
    <property type="entry name" value="Rhodopsin 7-helix transmembrane proteins"/>
    <property type="match status" value="1"/>
</dbReference>
<evidence type="ECO:0000256" key="2">
    <source>
        <dbReference type="ARBA" id="ARBA00022692"/>
    </source>
</evidence>
<dbReference type="PROSITE" id="PS50262">
    <property type="entry name" value="G_PROTEIN_RECEP_F1_2"/>
    <property type="match status" value="1"/>
</dbReference>
<dbReference type="InterPro" id="IPR017452">
    <property type="entry name" value="GPCR_Rhodpsn_7TM"/>
</dbReference>
<accession>A0A836A3K6</accession>
<evidence type="ECO:0000256" key="1">
    <source>
        <dbReference type="ARBA" id="ARBA00004370"/>
    </source>
</evidence>
<feature type="transmembrane region" description="Helical" evidence="6">
    <location>
        <begin position="165"/>
        <end position="188"/>
    </location>
</feature>
<feature type="transmembrane region" description="Helical" evidence="6">
    <location>
        <begin position="46"/>
        <end position="70"/>
    </location>
</feature>
<evidence type="ECO:0000259" key="7">
    <source>
        <dbReference type="PROSITE" id="PS50262"/>
    </source>
</evidence>
<evidence type="ECO:0000256" key="3">
    <source>
        <dbReference type="ARBA" id="ARBA00022989"/>
    </source>
</evidence>
<keyword evidence="4" id="KW-0297">G-protein coupled receptor</keyword>
<evidence type="ECO:0000256" key="4">
    <source>
        <dbReference type="ARBA" id="ARBA00023040"/>
    </source>
</evidence>
<feature type="transmembrane region" description="Helical" evidence="6">
    <location>
        <begin position="82"/>
        <end position="103"/>
    </location>
</feature>
<feature type="domain" description="G-protein coupled receptors family 1 profile" evidence="7">
    <location>
        <begin position="62"/>
        <end position="239"/>
    </location>
</feature>
<dbReference type="Proteomes" id="UP000664991">
    <property type="component" value="Chromosome 14"/>
</dbReference>
<dbReference type="GO" id="GO:0005886">
    <property type="term" value="C:plasma membrane"/>
    <property type="evidence" value="ECO:0007669"/>
    <property type="project" value="TreeGrafter"/>
</dbReference>
<keyword evidence="4" id="KW-0807">Transducer</keyword>
<name>A0A836A3K6_SHEEP</name>
<comment type="subcellular location">
    <subcellularLocation>
        <location evidence="1">Membrane</location>
    </subcellularLocation>
</comment>
<organism evidence="8 9">
    <name type="scientific">Ovis aries</name>
    <name type="common">Sheep</name>
    <dbReference type="NCBI Taxonomy" id="9940"/>
    <lineage>
        <taxon>Eukaryota</taxon>
        <taxon>Metazoa</taxon>
        <taxon>Chordata</taxon>
        <taxon>Craniata</taxon>
        <taxon>Vertebrata</taxon>
        <taxon>Euteleostomi</taxon>
        <taxon>Mammalia</taxon>
        <taxon>Eutheria</taxon>
        <taxon>Laurasiatheria</taxon>
        <taxon>Artiodactyla</taxon>
        <taxon>Ruminantia</taxon>
        <taxon>Pecora</taxon>
        <taxon>Bovidae</taxon>
        <taxon>Caprinae</taxon>
        <taxon>Ovis</taxon>
    </lineage>
</organism>
<keyword evidence="2 6" id="KW-0812">Transmembrane</keyword>
<protein>
    <recommendedName>
        <fullName evidence="7">G-protein coupled receptors family 1 profile domain-containing protein</fullName>
    </recommendedName>
</protein>
<keyword evidence="5 6" id="KW-0472">Membrane</keyword>
<dbReference type="GO" id="GO:0071398">
    <property type="term" value="P:cellular response to fatty acid"/>
    <property type="evidence" value="ECO:0007669"/>
    <property type="project" value="TreeGrafter"/>
</dbReference>
<sequence length="239" mass="26944">MLKMLTRFRQSCLEREQEIDQGGNGEEEDSKEVIFLGRMAPSPQNLGLLLVYFLSFLFGLPANILALWAFVGHVRQPHPAPIHILLLSLTLADLLLLLLLLLLPFRTAEAAHDFTWPLGNTLCALTGFGFYCGISCRTRLLVGISVERYRSVALPVQHKLNRRPVYGVIAAVAIWLLSFGHCSVVIIVQHLPTNSSREANSRPVCYDSFTQEQLRVLLPVRLELCRLLFFVPMEVTIFC</sequence>
<dbReference type="PANTHER" id="PTHR45822">
    <property type="entry name" value="FREE FATTY ACID RECEPTOR 2-RELATED"/>
    <property type="match status" value="1"/>
</dbReference>
<comment type="caution">
    <text evidence="8">The sequence shown here is derived from an EMBL/GenBank/DDBJ whole genome shotgun (WGS) entry which is preliminary data.</text>
</comment>
<dbReference type="PANTHER" id="PTHR45822:SF1">
    <property type="entry name" value="G-PROTEIN COUPLED RECEPTORS FAMILY 1 PROFILE DOMAIN-CONTAINING PROTEIN"/>
    <property type="match status" value="1"/>
</dbReference>
<dbReference type="SUPFAM" id="SSF81321">
    <property type="entry name" value="Family A G protein-coupled receptor-like"/>
    <property type="match status" value="1"/>
</dbReference>